<keyword evidence="2" id="KW-1185">Reference proteome</keyword>
<comment type="caution">
    <text evidence="1">The sequence shown here is derived from an EMBL/GenBank/DDBJ whole genome shotgun (WGS) entry which is preliminary data.</text>
</comment>
<dbReference type="EMBL" id="JARKIE010000026">
    <property type="protein sequence ID" value="KAJ7698259.1"/>
    <property type="molecule type" value="Genomic_DNA"/>
</dbReference>
<name>A0AAD7DSB1_MYCRO</name>
<reference evidence="1" key="1">
    <citation type="submission" date="2023-03" db="EMBL/GenBank/DDBJ databases">
        <title>Massive genome expansion in bonnet fungi (Mycena s.s.) driven by repeated elements and novel gene families across ecological guilds.</title>
        <authorList>
            <consortium name="Lawrence Berkeley National Laboratory"/>
            <person name="Harder C.B."/>
            <person name="Miyauchi S."/>
            <person name="Viragh M."/>
            <person name="Kuo A."/>
            <person name="Thoen E."/>
            <person name="Andreopoulos B."/>
            <person name="Lu D."/>
            <person name="Skrede I."/>
            <person name="Drula E."/>
            <person name="Henrissat B."/>
            <person name="Morin E."/>
            <person name="Kohler A."/>
            <person name="Barry K."/>
            <person name="LaButti K."/>
            <person name="Morin E."/>
            <person name="Salamov A."/>
            <person name="Lipzen A."/>
            <person name="Mereny Z."/>
            <person name="Hegedus B."/>
            <person name="Baldrian P."/>
            <person name="Stursova M."/>
            <person name="Weitz H."/>
            <person name="Taylor A."/>
            <person name="Grigoriev I.V."/>
            <person name="Nagy L.G."/>
            <person name="Martin F."/>
            <person name="Kauserud H."/>
        </authorList>
    </citation>
    <scope>NUCLEOTIDE SEQUENCE</scope>
    <source>
        <strain evidence="1">CBHHK067</strain>
    </source>
</reference>
<evidence type="ECO:0000313" key="1">
    <source>
        <dbReference type="EMBL" id="KAJ7698259.1"/>
    </source>
</evidence>
<evidence type="ECO:0000313" key="2">
    <source>
        <dbReference type="Proteomes" id="UP001221757"/>
    </source>
</evidence>
<dbReference type="AlphaFoldDB" id="A0AAD7DSB1"/>
<proteinExistence type="predicted"/>
<organism evidence="1 2">
    <name type="scientific">Mycena rosella</name>
    <name type="common">Pink bonnet</name>
    <name type="synonym">Agaricus rosellus</name>
    <dbReference type="NCBI Taxonomy" id="1033263"/>
    <lineage>
        <taxon>Eukaryota</taxon>
        <taxon>Fungi</taxon>
        <taxon>Dikarya</taxon>
        <taxon>Basidiomycota</taxon>
        <taxon>Agaricomycotina</taxon>
        <taxon>Agaricomycetes</taxon>
        <taxon>Agaricomycetidae</taxon>
        <taxon>Agaricales</taxon>
        <taxon>Marasmiineae</taxon>
        <taxon>Mycenaceae</taxon>
        <taxon>Mycena</taxon>
    </lineage>
</organism>
<protein>
    <submittedName>
        <fullName evidence="1">Uncharacterized protein</fullName>
    </submittedName>
</protein>
<gene>
    <name evidence="1" type="ORF">B0H17DRAFT_1129786</name>
</gene>
<accession>A0AAD7DSB1</accession>
<sequence length="206" mass="23064">MNHGNPSSETGPRSPALYSYGSPGTFICAETLDIVDCPDIFMLLARLPASTTSTLGIRYLDRLDSAVRPLQLRNLATIVGTTSLSALHRVDIRLSWVRKDKVQIQNEFASQPFGHDSGNTFRLFTLPASCMTATFLPPLPTNLDYLVVRVETAGRRMYCRGGPNEERTVTVPTYTSLYVCYSRDYPLERYDKNAAEAEIFSRNEKL</sequence>
<dbReference type="Proteomes" id="UP001221757">
    <property type="component" value="Unassembled WGS sequence"/>
</dbReference>